<feature type="region of interest" description="Disordered" evidence="1">
    <location>
        <begin position="500"/>
        <end position="2071"/>
    </location>
</feature>
<dbReference type="PANTHER" id="PTHR40641">
    <property type="entry name" value="INVOLUCRIN REPEAT PROTEIN (AFU_ORTHOLOGUE AFUA_2G08060)"/>
    <property type="match status" value="1"/>
</dbReference>
<feature type="compositionally biased region" description="Basic residues" evidence="1">
    <location>
        <begin position="1723"/>
        <end position="1736"/>
    </location>
</feature>
<feature type="compositionally biased region" description="Basic and acidic residues" evidence="1">
    <location>
        <begin position="273"/>
        <end position="284"/>
    </location>
</feature>
<feature type="compositionally biased region" description="Basic residues" evidence="1">
    <location>
        <begin position="1632"/>
        <end position="1643"/>
    </location>
</feature>
<proteinExistence type="predicted"/>
<organism evidence="2 3">
    <name type="scientific">Aspergillus sydowii CBS 593.65</name>
    <dbReference type="NCBI Taxonomy" id="1036612"/>
    <lineage>
        <taxon>Eukaryota</taxon>
        <taxon>Fungi</taxon>
        <taxon>Dikarya</taxon>
        <taxon>Ascomycota</taxon>
        <taxon>Pezizomycotina</taxon>
        <taxon>Eurotiomycetes</taxon>
        <taxon>Eurotiomycetidae</taxon>
        <taxon>Eurotiales</taxon>
        <taxon>Aspergillaceae</taxon>
        <taxon>Aspergillus</taxon>
        <taxon>Aspergillus subgen. Nidulantes</taxon>
    </lineage>
</organism>
<feature type="compositionally biased region" description="Basic and acidic residues" evidence="1">
    <location>
        <begin position="676"/>
        <end position="685"/>
    </location>
</feature>
<feature type="compositionally biased region" description="Basic and acidic residues" evidence="1">
    <location>
        <begin position="1430"/>
        <end position="1441"/>
    </location>
</feature>
<feature type="compositionally biased region" description="Basic residues" evidence="1">
    <location>
        <begin position="1905"/>
        <end position="1916"/>
    </location>
</feature>
<feature type="compositionally biased region" description="Low complexity" evidence="1">
    <location>
        <begin position="1667"/>
        <end position="1700"/>
    </location>
</feature>
<sequence>MPPMDGEGEYDGASGPSSSMDAEGRELGLRFLARRPRSHSTSPPSSQKIVTDLAPRSVSPGPTMKHGQDGFTAPRRLSLSRFSDSPTAVPLHFRPPPTSPRLQHSPSINSPTAASPGSPSQGRRSRPNSAEFKHSREIRPLFLVERHGSNKMENQLGDEPLPSLPSSKSASTEDLTVLPDENTWESAEHSRQVQYTGLPTAEPYSQHEVLGSQQNTPTRATFGPPHHLSRKQELGYEFHSPSELLQESSTYGDLPSSPAMEVLSSAESSTAGVKEERHLARELESLPALPDSRPATPDDKAISAWDVQQQTTPTQEKSLPVTDTPDFHSGPGFAGVVDAAVAAAHPDTAPYPDAEVLAKSQHYDAEDDDTVRTITGDDVPAVEDADATPPGSPIKEREYHDSFADRAAPWGFASVVGAAVAANKGAVADEGHHFSGDFPVTTPSGDEKTPSVADTTEDEFFDAMSRDEVGDEDEAAWDLNLPAKPAEPVVLREVSEVLGGQNRELESQSAPVPEPELDIVKTEEPSMTEQGPTEPVPEVTDKSIDEAIEAQPDVVDASTSSTKKKNKKKKKGKNVDVTDQGEDKAPETQTIDPAPITFGEDEKKDEAQTPTPEQVQVGEIPAVDGGIPEQIVESERKLSVDTEDNFEDAETHPVPEVATPALDEAVTMPEQSPTTDLERPIEENRFIPVDEPLTTEQPTEEIAPEVTAETTETSKAVDAEPTQPEEPEETASDAGLSKKAKKKKKAAKAKAAAAAAAAVAEESAPAEELTAQTEDAVASQRAEPEVSKENLEPTDSTRPIEDVTQPAEQPEGLVIEKSLQPTEAVEGVYAPPEGSLGRVPEDISPERELTERAVSAEHPATESEQVYIPGQETQESSTTADIAAPADAEPLPESDKPDQEADAPLSRKASKKDKKKKKRKSAVEVLSEAETADTQPEPEPSEKLEGVERELPLGEGDSKIKDQEDISADFKEPVAEAVKNEEVAPEPAPDTVTVELAEPAGEAIEAAEESKQQEQDGTLEIAKDIPVGDAVPEELEEEGSTKKSKKKKKKNRKSTSVSEQQPEPEPEMKPEDITSQPETSGPPPPLDDTQQHEADTKDEPTGTQTVGTISEQAEGEPSQSVELPETNDSEPHVPEQPTIEPEAGEQTSTGKKSKKKEDEQNVPKELEETSLPDIVGGPEASEPSIPATEADPDGPNEAPIVPDEPSPTPGQDPTEEMSREVETAAESGNVAIPDSQDAAGAPPMTAAQKKKAKKEKKKKERQSLLLGELETPGAAAVAEKELTDAPPQEPIQEPKIAKTGIEQPEVVTPNQQEAVSKAIEQENEPQSSERFNEQVAEKISEQLGDELAATEPPSPEATETVPVPAQDTTTGDIAEEPPTTEGVEAQEDKPLELGAPAVPEAPIEPVSEDAQPVQSESTRDIGGIAVTSSRTDDQPDGEQLKENVPSDVNATTIEPTEDIQQQTTEETQAATESVPETPTEETQPTSKKDKKKKKKKRQSGSVETEPEAEATSAKEEDIAPVMSTELPTSHAPVTVEDTSTEYATKEGEVTESQPGPTGTMEELQETEKVEELPVPTEAIRQAPVEQNGSGSQDRSIPELPTEEASLAEVPTPVHADTQEQEQLAEETEASSSKKKNKKKKKKSQTTSVDEDKPAPEPEKPVSEKPAEPVTETALTTEPEEAPVVPTTATAVEETQPTDETPTPEPKELESQDLPPAEEEPKASKKKAKKDKKKRKSVSFAAEETPEQQPEPSEPVEHADPAEVKKLEPTEILVETEAAGEQKEVEVQERELEPAEPSEIIPNPVPEEISVAGESKQNEEAPAEAETLGEPESADKALDHSNRLTADLDPSEDVVDKETDYSLPAKESAPVAEAETMDDFAKQPQSVEPEAAGQAAEAAEPEMGSSKKKDKKKKKRKTLESKEDGTTASPEPSDNVHEQVEAITAAPEVKEIEEPVQEPAEEPAPEPQKQEEDEPKSAKAKKKAKKDKKRQSKLLALESEPSTPTETTQDAPDDKPLDPEVAAEEVPLETSKEQQPTTLGTDAPAETEISPAEDDGRERAATNGFHGSVVRA</sequence>
<feature type="compositionally biased region" description="Low complexity" evidence="1">
    <location>
        <begin position="1887"/>
        <end position="1901"/>
    </location>
</feature>
<feature type="compositionally biased region" description="Basic residues" evidence="1">
    <location>
        <begin position="1042"/>
        <end position="1053"/>
    </location>
</feature>
<feature type="compositionally biased region" description="Low complexity" evidence="1">
    <location>
        <begin position="1451"/>
        <end position="1485"/>
    </location>
</feature>
<feature type="region of interest" description="Disordered" evidence="1">
    <location>
        <begin position="1"/>
        <end position="330"/>
    </location>
</feature>
<feature type="compositionally biased region" description="Basic and acidic residues" evidence="1">
    <location>
        <begin position="940"/>
        <end position="982"/>
    </location>
</feature>
<dbReference type="VEuPathDB" id="FungiDB:ASPSYDRAFT_44801"/>
<feature type="region of interest" description="Disordered" evidence="1">
    <location>
        <begin position="434"/>
        <end position="454"/>
    </location>
</feature>
<feature type="compositionally biased region" description="Low complexity" evidence="1">
    <location>
        <begin position="1997"/>
        <end position="2007"/>
    </location>
</feature>
<feature type="compositionally biased region" description="Polar residues" evidence="1">
    <location>
        <begin position="306"/>
        <end position="317"/>
    </location>
</feature>
<dbReference type="GeneID" id="63762982"/>
<feature type="compositionally biased region" description="Low complexity" evidence="1">
    <location>
        <begin position="1395"/>
        <end position="1405"/>
    </location>
</feature>
<feature type="compositionally biased region" description="Basic residues" evidence="1">
    <location>
        <begin position="738"/>
        <end position="748"/>
    </location>
</feature>
<feature type="compositionally biased region" description="Basic and acidic residues" evidence="1">
    <location>
        <begin position="1155"/>
        <end position="1167"/>
    </location>
</feature>
<feature type="compositionally biased region" description="Basic and acidic residues" evidence="1">
    <location>
        <begin position="782"/>
        <end position="791"/>
    </location>
</feature>
<feature type="compositionally biased region" description="Basic residues" evidence="1">
    <location>
        <begin position="1977"/>
        <end position="1991"/>
    </location>
</feature>
<feature type="compositionally biased region" description="Basic and acidic residues" evidence="1">
    <location>
        <begin position="1754"/>
        <end position="1768"/>
    </location>
</feature>
<accession>A0A1L9TGB2</accession>
<feature type="compositionally biased region" description="Low complexity" evidence="1">
    <location>
        <begin position="995"/>
        <end position="1004"/>
    </location>
</feature>
<dbReference type="OrthoDB" id="5365701at2759"/>
<dbReference type="PANTHER" id="PTHR40641:SF2">
    <property type="entry name" value="INVOLUCRIN REPEAT PROTEIN"/>
    <property type="match status" value="1"/>
</dbReference>
<feature type="compositionally biased region" description="Polar residues" evidence="1">
    <location>
        <begin position="871"/>
        <end position="880"/>
    </location>
</feature>
<evidence type="ECO:0000313" key="2">
    <source>
        <dbReference type="EMBL" id="OJJ58452.1"/>
    </source>
</evidence>
<feature type="compositionally biased region" description="Basic and acidic residues" evidence="1">
    <location>
        <begin position="839"/>
        <end position="861"/>
    </location>
</feature>
<reference evidence="3" key="1">
    <citation type="journal article" date="2017" name="Genome Biol.">
        <title>Comparative genomics reveals high biological diversity and specific adaptations in the industrially and medically important fungal genus Aspergillus.</title>
        <authorList>
            <person name="de Vries R.P."/>
            <person name="Riley R."/>
            <person name="Wiebenga A."/>
            <person name="Aguilar-Osorio G."/>
            <person name="Amillis S."/>
            <person name="Uchima C.A."/>
            <person name="Anderluh G."/>
            <person name="Asadollahi M."/>
            <person name="Askin M."/>
            <person name="Barry K."/>
            <person name="Battaglia E."/>
            <person name="Bayram O."/>
            <person name="Benocci T."/>
            <person name="Braus-Stromeyer S.A."/>
            <person name="Caldana C."/>
            <person name="Canovas D."/>
            <person name="Cerqueira G.C."/>
            <person name="Chen F."/>
            <person name="Chen W."/>
            <person name="Choi C."/>
            <person name="Clum A."/>
            <person name="Dos Santos R.A."/>
            <person name="Damasio A.R."/>
            <person name="Diallinas G."/>
            <person name="Emri T."/>
            <person name="Fekete E."/>
            <person name="Flipphi M."/>
            <person name="Freyberg S."/>
            <person name="Gallo A."/>
            <person name="Gournas C."/>
            <person name="Habgood R."/>
            <person name="Hainaut M."/>
            <person name="Harispe M.L."/>
            <person name="Henrissat B."/>
            <person name="Hilden K.S."/>
            <person name="Hope R."/>
            <person name="Hossain A."/>
            <person name="Karabika E."/>
            <person name="Karaffa L."/>
            <person name="Karanyi Z."/>
            <person name="Krasevec N."/>
            <person name="Kuo A."/>
            <person name="Kusch H."/>
            <person name="LaButti K."/>
            <person name="Lagendijk E.L."/>
            <person name="Lapidus A."/>
            <person name="Levasseur A."/>
            <person name="Lindquist E."/>
            <person name="Lipzen A."/>
            <person name="Logrieco A.F."/>
            <person name="MacCabe A."/>
            <person name="Maekelae M.R."/>
            <person name="Malavazi I."/>
            <person name="Melin P."/>
            <person name="Meyer V."/>
            <person name="Mielnichuk N."/>
            <person name="Miskei M."/>
            <person name="Molnar A.P."/>
            <person name="Mule G."/>
            <person name="Ngan C.Y."/>
            <person name="Orejas M."/>
            <person name="Orosz E."/>
            <person name="Ouedraogo J.P."/>
            <person name="Overkamp K.M."/>
            <person name="Park H.-S."/>
            <person name="Perrone G."/>
            <person name="Piumi F."/>
            <person name="Punt P.J."/>
            <person name="Ram A.F."/>
            <person name="Ramon A."/>
            <person name="Rauscher S."/>
            <person name="Record E."/>
            <person name="Riano-Pachon D.M."/>
            <person name="Robert V."/>
            <person name="Roehrig J."/>
            <person name="Ruller R."/>
            <person name="Salamov A."/>
            <person name="Salih N.S."/>
            <person name="Samson R.A."/>
            <person name="Sandor E."/>
            <person name="Sanguinetti M."/>
            <person name="Schuetze T."/>
            <person name="Sepcic K."/>
            <person name="Shelest E."/>
            <person name="Sherlock G."/>
            <person name="Sophianopoulou V."/>
            <person name="Squina F.M."/>
            <person name="Sun H."/>
            <person name="Susca A."/>
            <person name="Todd R.B."/>
            <person name="Tsang A."/>
            <person name="Unkles S.E."/>
            <person name="van de Wiele N."/>
            <person name="van Rossen-Uffink D."/>
            <person name="Oliveira J.V."/>
            <person name="Vesth T.C."/>
            <person name="Visser J."/>
            <person name="Yu J.-H."/>
            <person name="Zhou M."/>
            <person name="Andersen M.R."/>
            <person name="Archer D.B."/>
            <person name="Baker S.E."/>
            <person name="Benoit I."/>
            <person name="Brakhage A.A."/>
            <person name="Braus G.H."/>
            <person name="Fischer R."/>
            <person name="Frisvad J.C."/>
            <person name="Goldman G.H."/>
            <person name="Houbraken J."/>
            <person name="Oakley B."/>
            <person name="Pocsi I."/>
            <person name="Scazzocchio C."/>
            <person name="Seiboth B."/>
            <person name="vanKuyk P.A."/>
            <person name="Wortman J."/>
            <person name="Dyer P.S."/>
            <person name="Grigoriev I.V."/>
        </authorList>
    </citation>
    <scope>NUCLEOTIDE SEQUENCE [LARGE SCALE GENOMIC DNA]</scope>
    <source>
        <strain evidence="3">CBS 593.65</strain>
    </source>
</reference>
<protein>
    <submittedName>
        <fullName evidence="2">Uncharacterized protein</fullName>
    </submittedName>
</protein>
<feature type="compositionally biased region" description="Polar residues" evidence="1">
    <location>
        <begin position="1584"/>
        <end position="1594"/>
    </location>
</feature>
<feature type="compositionally biased region" description="Polar residues" evidence="1">
    <location>
        <begin position="100"/>
        <end position="113"/>
    </location>
</feature>
<feature type="compositionally biased region" description="Basic residues" evidence="1">
    <location>
        <begin position="1248"/>
        <end position="1260"/>
    </location>
</feature>
<dbReference type="InterPro" id="IPR053268">
    <property type="entry name" value="Woronin_anchor"/>
</dbReference>
<feature type="compositionally biased region" description="Basic residues" evidence="1">
    <location>
        <begin position="1488"/>
        <end position="1498"/>
    </location>
</feature>
<evidence type="ECO:0000256" key="1">
    <source>
        <dbReference type="SAM" id="MobiDB-lite"/>
    </source>
</evidence>
<name>A0A1L9TGB2_9EURO</name>
<dbReference type="EMBL" id="KV878586">
    <property type="protein sequence ID" value="OJJ58452.1"/>
    <property type="molecule type" value="Genomic_DNA"/>
</dbReference>
<gene>
    <name evidence="2" type="ORF">ASPSYDRAFT_44801</name>
</gene>
<feature type="compositionally biased region" description="Basic residues" evidence="1">
    <location>
        <begin position="562"/>
        <end position="572"/>
    </location>
</feature>
<feature type="region of interest" description="Disordered" evidence="1">
    <location>
        <begin position="361"/>
        <end position="397"/>
    </location>
</feature>
<feature type="compositionally biased region" description="Basic residues" evidence="1">
    <location>
        <begin position="908"/>
        <end position="920"/>
    </location>
</feature>
<feature type="compositionally biased region" description="Acidic residues" evidence="1">
    <location>
        <begin position="1618"/>
        <end position="1628"/>
    </location>
</feature>
<feature type="compositionally biased region" description="Basic and acidic residues" evidence="1">
    <location>
        <begin position="1330"/>
        <end position="1340"/>
    </location>
</feature>
<feature type="compositionally biased region" description="Basic and acidic residues" evidence="1">
    <location>
        <begin position="1832"/>
        <end position="1841"/>
    </location>
</feature>
<dbReference type="STRING" id="1036612.A0A1L9TGB2"/>
<keyword evidence="3" id="KW-1185">Reference proteome</keyword>
<feature type="compositionally biased region" description="Low complexity" evidence="1">
    <location>
        <begin position="749"/>
        <end position="758"/>
    </location>
</feature>
<feature type="compositionally biased region" description="Basic and acidic residues" evidence="1">
    <location>
        <begin position="573"/>
        <end position="586"/>
    </location>
</feature>
<evidence type="ECO:0000313" key="3">
    <source>
        <dbReference type="Proteomes" id="UP000184356"/>
    </source>
</evidence>
<dbReference type="RefSeq" id="XP_040702258.1">
    <property type="nucleotide sequence ID" value="XM_040846909.1"/>
</dbReference>
<feature type="compositionally biased region" description="Basic and acidic residues" evidence="1">
    <location>
        <begin position="131"/>
        <end position="150"/>
    </location>
</feature>
<feature type="compositionally biased region" description="Basic and acidic residues" evidence="1">
    <location>
        <begin position="1649"/>
        <end position="1666"/>
    </location>
</feature>
<feature type="compositionally biased region" description="Polar residues" evidence="1">
    <location>
        <begin position="1101"/>
        <end position="1121"/>
    </location>
</feature>
<feature type="compositionally biased region" description="Basic and acidic residues" evidence="1">
    <location>
        <begin position="1779"/>
        <end position="1792"/>
    </location>
</feature>
<feature type="compositionally biased region" description="Acidic residues" evidence="1">
    <location>
        <begin position="1"/>
        <end position="10"/>
    </location>
</feature>
<feature type="compositionally biased region" description="Acidic residues" evidence="1">
    <location>
        <begin position="1953"/>
        <end position="1963"/>
    </location>
</feature>
<feature type="compositionally biased region" description="Basic and acidic residues" evidence="1">
    <location>
        <begin position="1089"/>
        <end position="1100"/>
    </location>
</feature>
<dbReference type="Proteomes" id="UP000184356">
    <property type="component" value="Unassembled WGS sequence"/>
</dbReference>